<evidence type="ECO:0000313" key="3">
    <source>
        <dbReference type="Proteomes" id="UP001586593"/>
    </source>
</evidence>
<name>A0ABR3VS02_9PEZI</name>
<dbReference type="EMBL" id="JAZHXJ010001713">
    <property type="protein sequence ID" value="KAL1844447.1"/>
    <property type="molecule type" value="Genomic_DNA"/>
</dbReference>
<evidence type="ECO:0000256" key="1">
    <source>
        <dbReference type="SAM" id="MobiDB-lite"/>
    </source>
</evidence>
<feature type="compositionally biased region" description="Basic and acidic residues" evidence="1">
    <location>
        <begin position="220"/>
        <end position="236"/>
    </location>
</feature>
<protein>
    <submittedName>
        <fullName evidence="2">Uncharacterized protein</fullName>
    </submittedName>
</protein>
<feature type="region of interest" description="Disordered" evidence="1">
    <location>
        <begin position="147"/>
        <end position="176"/>
    </location>
</feature>
<keyword evidence="3" id="KW-1185">Reference proteome</keyword>
<gene>
    <name evidence="2" type="ORF">VTK73DRAFT_2544</name>
</gene>
<dbReference type="Proteomes" id="UP001586593">
    <property type="component" value="Unassembled WGS sequence"/>
</dbReference>
<sequence length="316" mass="35740">MCYHYFRHVPAFTPTRQAGKKRGTELCVWDRGQLGFKTTNFPQPQKRPQPTRRAGHTLPNHLLAYIRLTNTRSACDGCPICRGNHVVAVIVRKGGVAAAVGAEPHGRVRRHHSLRQRAVLGRGRALGVAGLAGLGFVVDPASRPLPSPYAVEHPPRRRHQPLPSLHQRHDARFRRAVRPRSRIQTRMGRHKDIPGVETSSASCRTRNRGRRQVEPVETARPSDESGVKAKRFETGHGPRSGGKTTILVALPLHRRSRALRDVSSWEDHHTAYRSSFQDKQQLLLPQSIRTSRGWVFWRAWGESRKPVHMGLRLCWS</sequence>
<accession>A0ABR3VS02</accession>
<proteinExistence type="predicted"/>
<organism evidence="2 3">
    <name type="scientific">Phialemonium thermophilum</name>
    <dbReference type="NCBI Taxonomy" id="223376"/>
    <lineage>
        <taxon>Eukaryota</taxon>
        <taxon>Fungi</taxon>
        <taxon>Dikarya</taxon>
        <taxon>Ascomycota</taxon>
        <taxon>Pezizomycotina</taxon>
        <taxon>Sordariomycetes</taxon>
        <taxon>Sordariomycetidae</taxon>
        <taxon>Cephalothecales</taxon>
        <taxon>Cephalothecaceae</taxon>
        <taxon>Phialemonium</taxon>
    </lineage>
</organism>
<evidence type="ECO:0000313" key="2">
    <source>
        <dbReference type="EMBL" id="KAL1844447.1"/>
    </source>
</evidence>
<feature type="region of interest" description="Disordered" evidence="1">
    <location>
        <begin position="192"/>
        <end position="243"/>
    </location>
</feature>
<reference evidence="2 3" key="1">
    <citation type="journal article" date="2024" name="Commun. Biol.">
        <title>Comparative genomic analysis of thermophilic fungi reveals convergent evolutionary adaptations and gene losses.</title>
        <authorList>
            <person name="Steindorff A.S."/>
            <person name="Aguilar-Pontes M.V."/>
            <person name="Robinson A.J."/>
            <person name="Andreopoulos B."/>
            <person name="LaButti K."/>
            <person name="Kuo A."/>
            <person name="Mondo S."/>
            <person name="Riley R."/>
            <person name="Otillar R."/>
            <person name="Haridas S."/>
            <person name="Lipzen A."/>
            <person name="Grimwood J."/>
            <person name="Schmutz J."/>
            <person name="Clum A."/>
            <person name="Reid I.D."/>
            <person name="Moisan M.C."/>
            <person name="Butler G."/>
            <person name="Nguyen T.T.M."/>
            <person name="Dewar K."/>
            <person name="Conant G."/>
            <person name="Drula E."/>
            <person name="Henrissat B."/>
            <person name="Hansel C."/>
            <person name="Singer S."/>
            <person name="Hutchinson M.I."/>
            <person name="de Vries R.P."/>
            <person name="Natvig D.O."/>
            <person name="Powell A.J."/>
            <person name="Tsang A."/>
            <person name="Grigoriev I.V."/>
        </authorList>
    </citation>
    <scope>NUCLEOTIDE SEQUENCE [LARGE SCALE GENOMIC DNA]</scope>
    <source>
        <strain evidence="2 3">ATCC 24622</strain>
    </source>
</reference>
<comment type="caution">
    <text evidence="2">The sequence shown here is derived from an EMBL/GenBank/DDBJ whole genome shotgun (WGS) entry which is preliminary data.</text>
</comment>